<keyword evidence="4" id="KW-0769">Symport</keyword>
<feature type="transmembrane region" description="Helical" evidence="7">
    <location>
        <begin position="64"/>
        <end position="83"/>
    </location>
</feature>
<dbReference type="GO" id="GO:0005886">
    <property type="term" value="C:plasma membrane"/>
    <property type="evidence" value="ECO:0007669"/>
    <property type="project" value="TreeGrafter"/>
</dbReference>
<dbReference type="InterPro" id="IPR001046">
    <property type="entry name" value="NRAMP_fam"/>
</dbReference>
<feature type="transmembrane region" description="Helical" evidence="7">
    <location>
        <begin position="234"/>
        <end position="253"/>
    </location>
</feature>
<protein>
    <submittedName>
        <fullName evidence="8">Divalent metal cation transporter</fullName>
    </submittedName>
</protein>
<keyword evidence="3 7" id="KW-0812">Transmembrane</keyword>
<sequence>MFSIFFTALLIFVIVRFDYDRIASILKWLCLVLLLYLVVPFMIKTDWSAVLKHTVVPEVHFTKDYIMILVAILGTTIAPYLFFWQATMSSEKVNKKSKAPAISENLLGKVKADVYFGMGTSNVTMFFIILTTGVVLHQAHVTKIDTVEQAAKALEPLAGKLAYVLFALGIIGTGLLCIPVLVGSMSYMVGETFSLKVGLEKKFGNAKAFYSIVIAALVIGLVLNFVGVSPIQSLIYTAILYGVTAPVMILMVMHIGNNKKVMGKFTNGRWSNILGGLAFVLMTASAIALLYFQFQ</sequence>
<evidence type="ECO:0000313" key="8">
    <source>
        <dbReference type="EMBL" id="TSJ34893.1"/>
    </source>
</evidence>
<evidence type="ECO:0000256" key="5">
    <source>
        <dbReference type="ARBA" id="ARBA00022989"/>
    </source>
</evidence>
<dbReference type="OrthoDB" id="9787548at2"/>
<keyword evidence="5 7" id="KW-1133">Transmembrane helix</keyword>
<keyword evidence="9" id="KW-1185">Reference proteome</keyword>
<organism evidence="8 9">
    <name type="scientific">Mucilaginibacter corticis</name>
    <dbReference type="NCBI Taxonomy" id="2597670"/>
    <lineage>
        <taxon>Bacteria</taxon>
        <taxon>Pseudomonadati</taxon>
        <taxon>Bacteroidota</taxon>
        <taxon>Sphingobacteriia</taxon>
        <taxon>Sphingobacteriales</taxon>
        <taxon>Sphingobacteriaceae</taxon>
        <taxon>Mucilaginibacter</taxon>
    </lineage>
</organism>
<dbReference type="GO" id="GO:0015086">
    <property type="term" value="F:cadmium ion transmembrane transporter activity"/>
    <property type="evidence" value="ECO:0007669"/>
    <property type="project" value="TreeGrafter"/>
</dbReference>
<dbReference type="GO" id="GO:0015293">
    <property type="term" value="F:symporter activity"/>
    <property type="evidence" value="ECO:0007669"/>
    <property type="project" value="UniProtKB-KW"/>
</dbReference>
<name>A0A556M4S1_9SPHI</name>
<gene>
    <name evidence="8" type="ORF">FO440_24215</name>
</gene>
<keyword evidence="6 7" id="KW-0472">Membrane</keyword>
<dbReference type="Pfam" id="PF01566">
    <property type="entry name" value="Nramp"/>
    <property type="match status" value="1"/>
</dbReference>
<dbReference type="GO" id="GO:0005384">
    <property type="term" value="F:manganese ion transmembrane transporter activity"/>
    <property type="evidence" value="ECO:0007669"/>
    <property type="project" value="TreeGrafter"/>
</dbReference>
<dbReference type="GO" id="GO:0034755">
    <property type="term" value="P:iron ion transmembrane transport"/>
    <property type="evidence" value="ECO:0007669"/>
    <property type="project" value="TreeGrafter"/>
</dbReference>
<feature type="transmembrane region" description="Helical" evidence="7">
    <location>
        <begin position="26"/>
        <end position="43"/>
    </location>
</feature>
<evidence type="ECO:0000256" key="4">
    <source>
        <dbReference type="ARBA" id="ARBA00022847"/>
    </source>
</evidence>
<feature type="transmembrane region" description="Helical" evidence="7">
    <location>
        <begin position="273"/>
        <end position="292"/>
    </location>
</feature>
<dbReference type="EMBL" id="VLPK01000012">
    <property type="protein sequence ID" value="TSJ34893.1"/>
    <property type="molecule type" value="Genomic_DNA"/>
</dbReference>
<accession>A0A556M4S1</accession>
<evidence type="ECO:0000256" key="2">
    <source>
        <dbReference type="ARBA" id="ARBA00022448"/>
    </source>
</evidence>
<reference evidence="8 9" key="1">
    <citation type="submission" date="2019-07" db="EMBL/GenBank/DDBJ databases">
        <authorList>
            <person name="Huq M.A."/>
        </authorList>
    </citation>
    <scope>NUCLEOTIDE SEQUENCE [LARGE SCALE GENOMIC DNA]</scope>
    <source>
        <strain evidence="8 9">MAH-19</strain>
    </source>
</reference>
<keyword evidence="2" id="KW-0813">Transport</keyword>
<evidence type="ECO:0000256" key="3">
    <source>
        <dbReference type="ARBA" id="ARBA00022692"/>
    </source>
</evidence>
<evidence type="ECO:0000256" key="1">
    <source>
        <dbReference type="ARBA" id="ARBA00004141"/>
    </source>
</evidence>
<evidence type="ECO:0000256" key="6">
    <source>
        <dbReference type="ARBA" id="ARBA00023136"/>
    </source>
</evidence>
<feature type="transmembrane region" description="Helical" evidence="7">
    <location>
        <begin position="208"/>
        <end position="227"/>
    </location>
</feature>
<dbReference type="AlphaFoldDB" id="A0A556M4S1"/>
<proteinExistence type="predicted"/>
<evidence type="ECO:0000256" key="7">
    <source>
        <dbReference type="SAM" id="Phobius"/>
    </source>
</evidence>
<dbReference type="PANTHER" id="PTHR11706:SF33">
    <property type="entry name" value="NATURAL RESISTANCE-ASSOCIATED MACROPHAGE PROTEIN 2"/>
    <property type="match status" value="1"/>
</dbReference>
<dbReference type="Proteomes" id="UP000318733">
    <property type="component" value="Unassembled WGS sequence"/>
</dbReference>
<feature type="transmembrane region" description="Helical" evidence="7">
    <location>
        <begin position="114"/>
        <end position="136"/>
    </location>
</feature>
<comment type="subcellular location">
    <subcellularLocation>
        <location evidence="1">Membrane</location>
        <topology evidence="1">Multi-pass membrane protein</topology>
    </subcellularLocation>
</comment>
<dbReference type="PANTHER" id="PTHR11706">
    <property type="entry name" value="SOLUTE CARRIER PROTEIN FAMILY 11 MEMBER"/>
    <property type="match status" value="1"/>
</dbReference>
<comment type="caution">
    <text evidence="8">The sequence shown here is derived from an EMBL/GenBank/DDBJ whole genome shotgun (WGS) entry which is preliminary data.</text>
</comment>
<evidence type="ECO:0000313" key="9">
    <source>
        <dbReference type="Proteomes" id="UP000318733"/>
    </source>
</evidence>
<feature type="transmembrane region" description="Helical" evidence="7">
    <location>
        <begin position="161"/>
        <end position="188"/>
    </location>
</feature>